<dbReference type="PIRSF" id="PIRSF029745">
    <property type="entry name" value="FhaC"/>
    <property type="match status" value="1"/>
</dbReference>
<dbReference type="Pfam" id="PF08479">
    <property type="entry name" value="POTRA_2"/>
    <property type="match status" value="1"/>
</dbReference>
<sequence length="557" mass="62975">MKNFKNNLLASLYIVLFWCYYASADVANSSVNQKEQDKARQDTLSPNEQVYSSSRQSASAEEIVFPIEKNCRVIERVTIKSDNDKLTSKLLGKITHQALNKCLGINGIRLLSHKLQNELIVQGYITSLIDVPSQSLDSGDLLLTLTYGRVGEITFSPETRNTTSLWNTMPLERGDILRLSDLEQGIANLQRLPGTQAQMQLAPGEQFAESSITLTRNLDKKWQIGAWLDDAGSRRSGRYQGGGALYLYDITGLNDLFYVSAGGDMEFNQSEDGNSNASLYYSIPFGYWTLSVYAGQSEYRQLFKGSWITTDYTSKNRYYSTSLSRVLSHTREQKTTLMGKIFKNRSRYYLAGSELMVMRKQNPAWELTLNHQRYYNGKVVDASLGIQRRLPWLSSSPTPEEEAQLYTKQSRVVHANVQALMKFAATGNKFTYAPQFTAQFSPDTLSSDNKINIGNRWTVRGFDGETTLSGNQGWYWRNDFIWDLPLPDQQFYVGTDIGKIIGDSEYYDEKIMSGAVLGVKGEKFQTSYNLFIATPIAKPGNLHSEALNLGMSLNWRF</sequence>
<dbReference type="InterPro" id="IPR027282">
    <property type="entry name" value="TPS"/>
</dbReference>
<dbReference type="RefSeq" id="WP_271283554.1">
    <property type="nucleotide sequence ID" value="NZ_JAMGZK010000052.1"/>
</dbReference>
<dbReference type="GO" id="GO:0046819">
    <property type="term" value="P:protein secretion by the type V secretion system"/>
    <property type="evidence" value="ECO:0007669"/>
    <property type="project" value="TreeGrafter"/>
</dbReference>
<evidence type="ECO:0000259" key="5">
    <source>
        <dbReference type="Pfam" id="PF03865"/>
    </source>
</evidence>
<dbReference type="InterPro" id="IPR013686">
    <property type="entry name" value="Polypept-transport_assoc_ShlB"/>
</dbReference>
<evidence type="ECO:0000313" key="9">
    <source>
        <dbReference type="Proteomes" id="UP001063816"/>
    </source>
</evidence>
<feature type="chain" id="PRO_5039914517" evidence="4">
    <location>
        <begin position="25"/>
        <end position="557"/>
    </location>
</feature>
<dbReference type="GO" id="GO:0008320">
    <property type="term" value="F:protein transmembrane transporter activity"/>
    <property type="evidence" value="ECO:0007669"/>
    <property type="project" value="TreeGrafter"/>
</dbReference>
<evidence type="ECO:0000256" key="4">
    <source>
        <dbReference type="SAM" id="SignalP"/>
    </source>
</evidence>
<keyword evidence="1" id="KW-0472">Membrane</keyword>
<protein>
    <submittedName>
        <fullName evidence="8">ShlB/FhaC/HecB family hemolysin secretion/activation protein</fullName>
    </submittedName>
</protein>
<evidence type="ECO:0000313" key="8">
    <source>
        <dbReference type="EMBL" id="MCU6666020.1"/>
    </source>
</evidence>
<dbReference type="EMBL" id="JAMGZK010000052">
    <property type="protein sequence ID" value="MCU6666020.1"/>
    <property type="molecule type" value="Genomic_DNA"/>
</dbReference>
<name>A0A9J6Q5R0_9ENTR</name>
<comment type="caution">
    <text evidence="8">The sequence shown here is derived from an EMBL/GenBank/DDBJ whole genome shotgun (WGS) entry which is preliminary data.</text>
</comment>
<dbReference type="AlphaFoldDB" id="A0A9J6Q5R0"/>
<dbReference type="Pfam" id="PF03865">
    <property type="entry name" value="ShlB"/>
    <property type="match status" value="1"/>
</dbReference>
<feature type="domain" description="Polypeptide-transport-associated ShlB-type" evidence="6">
    <location>
        <begin position="83"/>
        <end position="147"/>
    </location>
</feature>
<dbReference type="Gene3D" id="2.40.160.50">
    <property type="entry name" value="membrane protein fhac: a member of the omp85/tpsb transporter family"/>
    <property type="match status" value="1"/>
</dbReference>
<feature type="domain" description="ShlB POTRA" evidence="7">
    <location>
        <begin position="149"/>
        <end position="203"/>
    </location>
</feature>
<keyword evidence="2" id="KW-0812">Transmembrane</keyword>
<evidence type="ECO:0000256" key="1">
    <source>
        <dbReference type="ARBA" id="ARBA00022452"/>
    </source>
</evidence>
<dbReference type="Gene3D" id="3.10.20.310">
    <property type="entry name" value="membrane protein fhac"/>
    <property type="match status" value="1"/>
</dbReference>
<dbReference type="Proteomes" id="UP001063816">
    <property type="component" value="Unassembled WGS sequence"/>
</dbReference>
<keyword evidence="1" id="KW-1134">Transmembrane beta strand</keyword>
<dbReference type="PANTHER" id="PTHR34597:SF3">
    <property type="entry name" value="OUTER MEMBRANE TRANSPORTER CDIB"/>
    <property type="match status" value="1"/>
</dbReference>
<dbReference type="InterPro" id="IPR035251">
    <property type="entry name" value="ShlB_POTRA"/>
</dbReference>
<dbReference type="PANTHER" id="PTHR34597">
    <property type="entry name" value="SLR1661 PROTEIN"/>
    <property type="match status" value="1"/>
</dbReference>
<dbReference type="Pfam" id="PF17287">
    <property type="entry name" value="POTRA_3"/>
    <property type="match status" value="1"/>
</dbReference>
<keyword evidence="3" id="KW-0998">Cell outer membrane</keyword>
<gene>
    <name evidence="8" type="ORF">M8014_16900</name>
</gene>
<dbReference type="InterPro" id="IPR051544">
    <property type="entry name" value="TPS_OM_transporter"/>
</dbReference>
<accession>A0A9J6Q5R0</accession>
<evidence type="ECO:0000259" key="6">
    <source>
        <dbReference type="Pfam" id="PF08479"/>
    </source>
</evidence>
<keyword evidence="4" id="KW-0732">Signal</keyword>
<dbReference type="GO" id="GO:0098046">
    <property type="term" value="C:type V protein secretion system complex"/>
    <property type="evidence" value="ECO:0007669"/>
    <property type="project" value="TreeGrafter"/>
</dbReference>
<evidence type="ECO:0000259" key="7">
    <source>
        <dbReference type="Pfam" id="PF17287"/>
    </source>
</evidence>
<evidence type="ECO:0000256" key="2">
    <source>
        <dbReference type="ARBA" id="ARBA00022692"/>
    </source>
</evidence>
<keyword evidence="9" id="KW-1185">Reference proteome</keyword>
<feature type="domain" description="Haemolysin activator HlyB C-terminal" evidence="5">
    <location>
        <begin position="209"/>
        <end position="521"/>
    </location>
</feature>
<proteinExistence type="predicted"/>
<feature type="signal peptide" evidence="4">
    <location>
        <begin position="1"/>
        <end position="24"/>
    </location>
</feature>
<evidence type="ECO:0000256" key="3">
    <source>
        <dbReference type="ARBA" id="ARBA00023237"/>
    </source>
</evidence>
<reference evidence="8" key="1">
    <citation type="submission" date="2022-05" db="EMBL/GenBank/DDBJ databases">
        <title>Description of a novel species of Leclercia; Leclercia tamurae and the Proposal for a Novel Genus Silvania gen. nov. Containing Two Novel Species Silvania hatchlandensis sp. nov. and Silvania confinis sp. nov. Isolated from the Rhizosphere of Oak.</title>
        <authorList>
            <person name="Maddock D.W."/>
            <person name="Brady C.L."/>
            <person name="Denman S."/>
            <person name="Arnold D."/>
        </authorList>
    </citation>
    <scope>NUCLEOTIDE SEQUENCE</scope>
    <source>
        <strain evidence="8">H19S6</strain>
    </source>
</reference>
<dbReference type="InterPro" id="IPR005565">
    <property type="entry name" value="Hemolysn_activator_HlyB_C"/>
</dbReference>
<organism evidence="8 9">
    <name type="scientific">Silvania hatchlandensis</name>
    <dbReference type="NCBI Taxonomy" id="2926469"/>
    <lineage>
        <taxon>Bacteria</taxon>
        <taxon>Pseudomonadati</taxon>
        <taxon>Pseudomonadota</taxon>
        <taxon>Gammaproteobacteria</taxon>
        <taxon>Enterobacterales</taxon>
        <taxon>Enterobacteriaceae</taxon>
        <taxon>Silvania</taxon>
    </lineage>
</organism>